<reference evidence="7" key="1">
    <citation type="submission" date="2023-10" db="EMBL/GenBank/DDBJ databases">
        <title>Genome assembly of Pristionchus species.</title>
        <authorList>
            <person name="Yoshida K."/>
            <person name="Sommer R.J."/>
        </authorList>
    </citation>
    <scope>NUCLEOTIDE SEQUENCE</scope>
    <source>
        <strain evidence="7">RS5133</strain>
    </source>
</reference>
<evidence type="ECO:0000313" key="7">
    <source>
        <dbReference type="EMBL" id="GMT10743.1"/>
    </source>
</evidence>
<dbReference type="AlphaFoldDB" id="A0AAV5UVI8"/>
<evidence type="ECO:0000259" key="6">
    <source>
        <dbReference type="PROSITE" id="PS50235"/>
    </source>
</evidence>
<dbReference type="CDD" id="cd02674">
    <property type="entry name" value="Peptidase_C19R"/>
    <property type="match status" value="1"/>
</dbReference>
<protein>
    <recommendedName>
        <fullName evidence="3">Ubiquitin carboxyl-terminal hydrolase</fullName>
        <ecNumber evidence="3">3.4.19.12</ecNumber>
    </recommendedName>
</protein>
<keyword evidence="3" id="KW-0378">Hydrolase</keyword>
<feature type="region of interest" description="Disordered" evidence="4">
    <location>
        <begin position="307"/>
        <end position="460"/>
    </location>
</feature>
<dbReference type="InterPro" id="IPR036873">
    <property type="entry name" value="Rhodanese-like_dom_sf"/>
</dbReference>
<evidence type="ECO:0000256" key="3">
    <source>
        <dbReference type="RuleBase" id="RU366025"/>
    </source>
</evidence>
<keyword evidence="3" id="KW-0645">Protease</keyword>
<dbReference type="GO" id="GO:0006508">
    <property type="term" value="P:proteolysis"/>
    <property type="evidence" value="ECO:0007669"/>
    <property type="project" value="UniProtKB-KW"/>
</dbReference>
<dbReference type="InterPro" id="IPR001394">
    <property type="entry name" value="Peptidase_C19_UCH"/>
</dbReference>
<keyword evidence="3" id="KW-0788">Thiol protease</keyword>
<feature type="non-terminal residue" evidence="7">
    <location>
        <position position="1"/>
    </location>
</feature>
<dbReference type="InterPro" id="IPR001763">
    <property type="entry name" value="Rhodanese-like_dom"/>
</dbReference>
<dbReference type="PANTHER" id="PTHR21646">
    <property type="entry name" value="UBIQUITIN CARBOXYL-TERMINAL HYDROLASE"/>
    <property type="match status" value="1"/>
</dbReference>
<feature type="compositionally biased region" description="Polar residues" evidence="4">
    <location>
        <begin position="436"/>
        <end position="445"/>
    </location>
</feature>
<feature type="compositionally biased region" description="Low complexity" evidence="4">
    <location>
        <begin position="370"/>
        <end position="379"/>
    </location>
</feature>
<feature type="domain" description="USP" evidence="6">
    <location>
        <begin position="489"/>
        <end position="822"/>
    </location>
</feature>
<feature type="domain" description="Rhodanese" evidence="5">
    <location>
        <begin position="159"/>
        <end position="278"/>
    </location>
</feature>
<feature type="compositionally biased region" description="Low complexity" evidence="4">
    <location>
        <begin position="343"/>
        <end position="361"/>
    </location>
</feature>
<accession>A0AAV5UVI8</accession>
<dbReference type="InterPro" id="IPR038765">
    <property type="entry name" value="Papain-like_cys_pep_sf"/>
</dbReference>
<dbReference type="PROSITE" id="PS00972">
    <property type="entry name" value="USP_1"/>
    <property type="match status" value="1"/>
</dbReference>
<dbReference type="Gene3D" id="3.90.70.10">
    <property type="entry name" value="Cysteine proteinases"/>
    <property type="match status" value="1"/>
</dbReference>
<keyword evidence="3" id="KW-0833">Ubl conjugation pathway</keyword>
<dbReference type="GO" id="GO:0004843">
    <property type="term" value="F:cysteine-type deubiquitinase activity"/>
    <property type="evidence" value="ECO:0007669"/>
    <property type="project" value="UniProtKB-UniRule"/>
</dbReference>
<dbReference type="Proteomes" id="UP001432322">
    <property type="component" value="Unassembled WGS sequence"/>
</dbReference>
<dbReference type="EMBL" id="BTSY01000001">
    <property type="protein sequence ID" value="GMT10743.1"/>
    <property type="molecule type" value="Genomic_DNA"/>
</dbReference>
<evidence type="ECO:0000313" key="8">
    <source>
        <dbReference type="Proteomes" id="UP001432322"/>
    </source>
</evidence>
<proteinExistence type="inferred from homology"/>
<dbReference type="PROSITE" id="PS50206">
    <property type="entry name" value="RHODANESE_3"/>
    <property type="match status" value="1"/>
</dbReference>
<evidence type="ECO:0000256" key="4">
    <source>
        <dbReference type="SAM" id="MobiDB-lite"/>
    </source>
</evidence>
<organism evidence="7 8">
    <name type="scientific">Pristionchus fissidentatus</name>
    <dbReference type="NCBI Taxonomy" id="1538716"/>
    <lineage>
        <taxon>Eukaryota</taxon>
        <taxon>Metazoa</taxon>
        <taxon>Ecdysozoa</taxon>
        <taxon>Nematoda</taxon>
        <taxon>Chromadorea</taxon>
        <taxon>Rhabditida</taxon>
        <taxon>Rhabditina</taxon>
        <taxon>Diplogasteromorpha</taxon>
        <taxon>Diplogasteroidea</taxon>
        <taxon>Neodiplogasteridae</taxon>
        <taxon>Pristionchus</taxon>
    </lineage>
</organism>
<dbReference type="PROSITE" id="PS00973">
    <property type="entry name" value="USP_2"/>
    <property type="match status" value="1"/>
</dbReference>
<sequence>FQQFVMSQWNRPKTGSYDEFKKCRELHPDQLRTASARPALEVLKTVNQMIANAKSSLGKFDLENGLIYYWRGTNIGMEFMKKTKLSKNEQICKRILAAVEECLTTSEKLNSVLESLYVQSNITKVENGAAKIVRTLKIREKDFELVSPRAIVQNLKNAPESKYLLIDIRRSSEEQVRYDPESLITVLNLPKTNFPKSGLTINNFIKELPSQDKHKLNRIFEFNEIIVMGEDTDDDREALNGIMAALVSYNYSMKLQKQPSIMEGGFKAWKHFYPTMVSGSKKKQTYLVHDDLTELITNFRKNAISDSSMYPDITPRAPSRESPTGPSPVPIKNDPSPPPPSIVPYSGIPSIPPSASTSSTPTFLDPTANPLTGPRTLPDTPLPPPTTSLSSIVYPTNIFPTPSDSRVPARIPPQIPNIPGRDLKPQNQERAAAGGSTVSLVPSINRSDKPSGRPSLSPSDQGFLVNVYGIVRSTTSDNSSRGGGRPGFTGLHNNGNTCFMNATLQAIFHTNALRNLLTLQNFPDRCNVSNRMGTNGSMVAGISALFDLMWSGQFQALRITRFIGLFSERVNETLADGRQHDAHEFQTFLLDALHEDTNMGQRKGFEQNYKGGSVIAQEGIDFERKNRGFADSPIQAIFYLHTVSELKCTSCGQTSATFEESSCLSLELPSSSSTVLSNSLNHHFSEVVLSGDESWNCPNCKVARPAKRTTSLWKLPPALVIHLKRFSYQGGGYVKNQIDVNFPLENLDLRQYFHPSSPHRPITKPYQLYSVTNHTGTLSSGHYTSVTNVDGSWVKCDDECLSNYDPRNISTSGSYILFYKNYH</sequence>
<comment type="similarity">
    <text evidence="2 3">Belongs to the peptidase C19 family.</text>
</comment>
<evidence type="ECO:0000256" key="1">
    <source>
        <dbReference type="ARBA" id="ARBA00000707"/>
    </source>
</evidence>
<dbReference type="Pfam" id="PF00443">
    <property type="entry name" value="UCH"/>
    <property type="match status" value="1"/>
</dbReference>
<comment type="catalytic activity">
    <reaction evidence="1 3">
        <text>Thiol-dependent hydrolysis of ester, thioester, amide, peptide and isopeptide bonds formed by the C-terminal Gly of ubiquitin (a 76-residue protein attached to proteins as an intracellular targeting signal).</text>
        <dbReference type="EC" id="3.4.19.12"/>
    </reaction>
</comment>
<dbReference type="InterPro" id="IPR018200">
    <property type="entry name" value="USP_CS"/>
</dbReference>
<evidence type="ECO:0000259" key="5">
    <source>
        <dbReference type="PROSITE" id="PS50206"/>
    </source>
</evidence>
<dbReference type="PANTHER" id="PTHR21646:SF91">
    <property type="entry name" value="USP DOMAIN-CONTAINING PROTEIN"/>
    <property type="match status" value="1"/>
</dbReference>
<dbReference type="SUPFAM" id="SSF52821">
    <property type="entry name" value="Rhodanese/Cell cycle control phosphatase"/>
    <property type="match status" value="1"/>
</dbReference>
<dbReference type="Gene3D" id="3.40.250.10">
    <property type="entry name" value="Rhodanese-like domain"/>
    <property type="match status" value="1"/>
</dbReference>
<gene>
    <name evidence="7" type="ORF">PFISCL1PPCAC_2040</name>
</gene>
<feature type="compositionally biased region" description="Pro residues" evidence="4">
    <location>
        <begin position="325"/>
        <end position="342"/>
    </location>
</feature>
<evidence type="ECO:0000256" key="2">
    <source>
        <dbReference type="ARBA" id="ARBA00009085"/>
    </source>
</evidence>
<dbReference type="GO" id="GO:0016579">
    <property type="term" value="P:protein deubiquitination"/>
    <property type="evidence" value="ECO:0007669"/>
    <property type="project" value="InterPro"/>
</dbReference>
<dbReference type="EC" id="3.4.19.12" evidence="3"/>
<dbReference type="InterPro" id="IPR028889">
    <property type="entry name" value="USP"/>
</dbReference>
<name>A0AAV5UVI8_9BILA</name>
<dbReference type="PROSITE" id="PS50235">
    <property type="entry name" value="USP_3"/>
    <property type="match status" value="1"/>
</dbReference>
<keyword evidence="8" id="KW-1185">Reference proteome</keyword>
<comment type="caution">
    <text evidence="7">The sequence shown here is derived from an EMBL/GenBank/DDBJ whole genome shotgun (WGS) entry which is preliminary data.</text>
</comment>
<dbReference type="SUPFAM" id="SSF54001">
    <property type="entry name" value="Cysteine proteinases"/>
    <property type="match status" value="1"/>
</dbReference>
<dbReference type="InterPro" id="IPR050185">
    <property type="entry name" value="Ub_carboxyl-term_hydrolase"/>
</dbReference>